<organism evidence="1">
    <name type="scientific">Dendroctonus ponderosae</name>
    <name type="common">Mountain pine beetle</name>
    <dbReference type="NCBI Taxonomy" id="77166"/>
    <lineage>
        <taxon>Eukaryota</taxon>
        <taxon>Metazoa</taxon>
        <taxon>Ecdysozoa</taxon>
        <taxon>Arthropoda</taxon>
        <taxon>Hexapoda</taxon>
        <taxon>Insecta</taxon>
        <taxon>Pterygota</taxon>
        <taxon>Neoptera</taxon>
        <taxon>Endopterygota</taxon>
        <taxon>Coleoptera</taxon>
        <taxon>Polyphaga</taxon>
        <taxon>Cucujiformia</taxon>
        <taxon>Curculionidae</taxon>
        <taxon>Scolytinae</taxon>
        <taxon>Dendroctonus</taxon>
    </lineage>
</organism>
<evidence type="ECO:0000313" key="2">
    <source>
        <dbReference type="EMBL" id="ERL91104.1"/>
    </source>
</evidence>
<sequence>MCSIGSLHLFDSPLSAPAGYQINPKPCWVDGQEGTCMFVYECIKSEGYHIGMCVDAFMFGSCCAYNVTSNALGAASKPQVLYTTPTLHQPTTRKPIKITSMGFYSSSHLRPTR</sequence>
<name>N6TSB5_DENPD</name>
<dbReference type="OrthoDB" id="414661at2759"/>
<dbReference type="EMBL" id="KB741239">
    <property type="protein sequence ID" value="ENN72130.1"/>
    <property type="molecule type" value="Genomic_DNA"/>
</dbReference>
<feature type="non-terminal residue" evidence="1">
    <location>
        <position position="1"/>
    </location>
</feature>
<evidence type="ECO:0000313" key="1">
    <source>
        <dbReference type="EMBL" id="ENN72130.1"/>
    </source>
</evidence>
<accession>N6TSB5</accession>
<evidence type="ECO:0000313" key="3">
    <source>
        <dbReference type="Proteomes" id="UP000030742"/>
    </source>
</evidence>
<gene>
    <name evidence="2" type="ORF">D910_08446</name>
    <name evidence="1" type="ORF">YQE_11189</name>
</gene>
<protein>
    <submittedName>
        <fullName evidence="1">Uncharacterized protein</fullName>
    </submittedName>
</protein>
<dbReference type="Proteomes" id="UP000030742">
    <property type="component" value="Unassembled WGS sequence"/>
</dbReference>
<dbReference type="HOGENOM" id="CLU_2136005_0_0_1"/>
<proteinExistence type="predicted"/>
<dbReference type="AlphaFoldDB" id="N6TSB5"/>
<reference evidence="1 3" key="1">
    <citation type="journal article" date="2013" name="Genome Biol.">
        <title>Draft genome of the mountain pine beetle, Dendroctonus ponderosae Hopkins, a major forest pest.</title>
        <authorList>
            <person name="Keeling C.I."/>
            <person name="Yuen M.M."/>
            <person name="Liao N.Y."/>
            <person name="Docking T.R."/>
            <person name="Chan S.K."/>
            <person name="Taylor G.A."/>
            <person name="Palmquist D.L."/>
            <person name="Jackman S.D."/>
            <person name="Nguyen A."/>
            <person name="Li M."/>
            <person name="Henderson H."/>
            <person name="Janes J.K."/>
            <person name="Zhao Y."/>
            <person name="Pandoh P."/>
            <person name="Moore R."/>
            <person name="Sperling F.A."/>
            <person name="Huber D.P."/>
            <person name="Birol I."/>
            <person name="Jones S.J."/>
            <person name="Bohlmann J."/>
        </authorList>
    </citation>
    <scope>NUCLEOTIDE SEQUENCE</scope>
</reference>
<dbReference type="EMBL" id="KB632275">
    <property type="protein sequence ID" value="ERL91104.1"/>
    <property type="molecule type" value="Genomic_DNA"/>
</dbReference>
<dbReference type="STRING" id="77166.N6TSB5"/>